<sequence>MKVAKTKIDATDRRLLAALQRDARLSSAELAELVSLSASPCWRRVKRLEELGVIRGYHVSIDAQMLGYAISAFVQVALEQKDTAHMQAFETAITSFEQVIACHCVSGVFDYHLTVLATDLAAFSEFARRHINGFPGVKDVCTAFVVKEVKAVDGMFGPS</sequence>
<name>A0ABX7JUC0_9PSED</name>
<dbReference type="InterPro" id="IPR019888">
    <property type="entry name" value="Tscrpt_reg_AsnC-like"/>
</dbReference>
<proteinExistence type="predicted"/>
<evidence type="ECO:0000313" key="5">
    <source>
        <dbReference type="EMBL" id="QSB38975.1"/>
    </source>
</evidence>
<gene>
    <name evidence="5" type="ORF">JTY93_22485</name>
</gene>
<evidence type="ECO:0000256" key="1">
    <source>
        <dbReference type="ARBA" id="ARBA00023015"/>
    </source>
</evidence>
<dbReference type="PROSITE" id="PS50956">
    <property type="entry name" value="HTH_ASNC_2"/>
    <property type="match status" value="1"/>
</dbReference>
<accession>A0ABX7JUC0</accession>
<protein>
    <submittedName>
        <fullName evidence="5">Lrp/AsnC family transcriptional regulator</fullName>
    </submittedName>
</protein>
<dbReference type="RefSeq" id="WP_205477268.1">
    <property type="nucleotide sequence ID" value="NZ_CP070506.1"/>
</dbReference>
<evidence type="ECO:0000313" key="6">
    <source>
        <dbReference type="Proteomes" id="UP000663249"/>
    </source>
</evidence>
<dbReference type="InterPro" id="IPR011008">
    <property type="entry name" value="Dimeric_a/b-barrel"/>
</dbReference>
<dbReference type="Gene3D" id="1.10.10.10">
    <property type="entry name" value="Winged helix-like DNA-binding domain superfamily/Winged helix DNA-binding domain"/>
    <property type="match status" value="1"/>
</dbReference>
<dbReference type="Proteomes" id="UP000663249">
    <property type="component" value="Chromosome"/>
</dbReference>
<dbReference type="PRINTS" id="PR00033">
    <property type="entry name" value="HTHASNC"/>
</dbReference>
<keyword evidence="2" id="KW-0238">DNA-binding</keyword>
<dbReference type="InterPro" id="IPR019887">
    <property type="entry name" value="Tscrpt_reg_AsnC/Lrp_C"/>
</dbReference>
<dbReference type="Pfam" id="PF01037">
    <property type="entry name" value="AsnC_trans_reg"/>
    <property type="match status" value="1"/>
</dbReference>
<dbReference type="CDD" id="cd00090">
    <property type="entry name" value="HTH_ARSR"/>
    <property type="match status" value="1"/>
</dbReference>
<evidence type="ECO:0000256" key="3">
    <source>
        <dbReference type="ARBA" id="ARBA00023163"/>
    </source>
</evidence>
<dbReference type="SMART" id="SM00344">
    <property type="entry name" value="HTH_ASNC"/>
    <property type="match status" value="1"/>
</dbReference>
<reference evidence="5 6" key="1">
    <citation type="submission" date="2021-02" db="EMBL/GenBank/DDBJ databases">
        <title>Genomic and phenotypic characterization of Pseudomonas hygromyciniae, a novel bacterial species discovered from a commercially purchased antibiotic vial.</title>
        <authorList>
            <person name="Turner T.L."/>
            <person name="Mitra S.D."/>
            <person name="Kochan T.J."/>
            <person name="Pincus N.B."/>
            <person name="Lebrun-Corbin M."/>
            <person name="Cheung B."/>
            <person name="Gatesy S.W."/>
            <person name="Afzal T."/>
            <person name="Ozer E.A."/>
            <person name="Hauser A.R."/>
        </authorList>
    </citation>
    <scope>NUCLEOTIDE SEQUENCE [LARGE SCALE GENOMIC DNA]</scope>
    <source>
        <strain evidence="5 6">SDM007</strain>
    </source>
</reference>
<dbReference type="PANTHER" id="PTHR30154">
    <property type="entry name" value="LEUCINE-RESPONSIVE REGULATORY PROTEIN"/>
    <property type="match status" value="1"/>
</dbReference>
<dbReference type="InterPro" id="IPR000485">
    <property type="entry name" value="AsnC-type_HTH_dom"/>
</dbReference>
<keyword evidence="3" id="KW-0804">Transcription</keyword>
<evidence type="ECO:0000259" key="4">
    <source>
        <dbReference type="PROSITE" id="PS50956"/>
    </source>
</evidence>
<dbReference type="InterPro" id="IPR011991">
    <property type="entry name" value="ArsR-like_HTH"/>
</dbReference>
<feature type="domain" description="HTH asnC-type" evidence="4">
    <location>
        <begin position="8"/>
        <end position="69"/>
    </location>
</feature>
<dbReference type="Gene3D" id="3.30.70.920">
    <property type="match status" value="1"/>
</dbReference>
<dbReference type="SUPFAM" id="SSF46785">
    <property type="entry name" value="Winged helix' DNA-binding domain"/>
    <property type="match status" value="1"/>
</dbReference>
<dbReference type="PANTHER" id="PTHR30154:SF34">
    <property type="entry name" value="TRANSCRIPTIONAL REGULATOR AZLB"/>
    <property type="match status" value="1"/>
</dbReference>
<organism evidence="5 6">
    <name type="scientific">Pseudomonas hygromyciniae</name>
    <dbReference type="NCBI Taxonomy" id="2812000"/>
    <lineage>
        <taxon>Bacteria</taxon>
        <taxon>Pseudomonadati</taxon>
        <taxon>Pseudomonadota</taxon>
        <taxon>Gammaproteobacteria</taxon>
        <taxon>Pseudomonadales</taxon>
        <taxon>Pseudomonadaceae</taxon>
        <taxon>Pseudomonas</taxon>
    </lineage>
</organism>
<dbReference type="SUPFAM" id="SSF54909">
    <property type="entry name" value="Dimeric alpha+beta barrel"/>
    <property type="match status" value="1"/>
</dbReference>
<evidence type="ECO:0000256" key="2">
    <source>
        <dbReference type="ARBA" id="ARBA00023125"/>
    </source>
</evidence>
<keyword evidence="6" id="KW-1185">Reference proteome</keyword>
<dbReference type="InterPro" id="IPR036390">
    <property type="entry name" value="WH_DNA-bd_sf"/>
</dbReference>
<dbReference type="EMBL" id="CP070506">
    <property type="protein sequence ID" value="QSB38975.1"/>
    <property type="molecule type" value="Genomic_DNA"/>
</dbReference>
<dbReference type="Pfam" id="PF13412">
    <property type="entry name" value="HTH_24"/>
    <property type="match status" value="1"/>
</dbReference>
<keyword evidence="1" id="KW-0805">Transcription regulation</keyword>
<dbReference type="InterPro" id="IPR036388">
    <property type="entry name" value="WH-like_DNA-bd_sf"/>
</dbReference>